<evidence type="ECO:0000313" key="2">
    <source>
        <dbReference type="Proteomes" id="UP000221165"/>
    </source>
</evidence>
<comment type="caution">
    <text evidence="1">The sequence shown here is derived from an EMBL/GenBank/DDBJ whole genome shotgun (WGS) entry which is preliminary data.</text>
</comment>
<dbReference type="EMBL" id="MIGC01004265">
    <property type="protein sequence ID" value="PHJ18278.1"/>
    <property type="molecule type" value="Genomic_DNA"/>
</dbReference>
<evidence type="ECO:0000313" key="1">
    <source>
        <dbReference type="EMBL" id="PHJ18278.1"/>
    </source>
</evidence>
<dbReference type="RefSeq" id="XP_067919986.1">
    <property type="nucleotide sequence ID" value="XM_068068039.1"/>
</dbReference>
<dbReference type="AlphaFoldDB" id="A0A2C6KNU3"/>
<name>A0A2C6KNU3_9APIC</name>
<sequence length="34" mass="4029">TDRKKESVSSCLWKKETRRASAYVVRRSTLLFLL</sequence>
<accession>A0A2C6KNU3</accession>
<feature type="non-terminal residue" evidence="1">
    <location>
        <position position="1"/>
    </location>
</feature>
<dbReference type="Proteomes" id="UP000221165">
    <property type="component" value="Unassembled WGS sequence"/>
</dbReference>
<protein>
    <submittedName>
        <fullName evidence="1">Uncharacterized protein</fullName>
    </submittedName>
</protein>
<reference evidence="1 2" key="1">
    <citation type="journal article" date="2017" name="Int. J. Parasitol.">
        <title>The genome of the protozoan parasite Cystoisospora suis and a reverse vaccinology approach to identify vaccine candidates.</title>
        <authorList>
            <person name="Palmieri N."/>
            <person name="Shrestha A."/>
            <person name="Ruttkowski B."/>
            <person name="Beck T."/>
            <person name="Vogl C."/>
            <person name="Tomley F."/>
            <person name="Blake D.P."/>
            <person name="Joachim A."/>
        </authorList>
    </citation>
    <scope>NUCLEOTIDE SEQUENCE [LARGE SCALE GENOMIC DNA]</scope>
    <source>
        <strain evidence="1 2">Wien I</strain>
    </source>
</reference>
<dbReference type="VEuPathDB" id="ToxoDB:CSUI_007896"/>
<gene>
    <name evidence="1" type="ORF">CSUI_007896</name>
</gene>
<dbReference type="GeneID" id="94431250"/>
<keyword evidence="2" id="KW-1185">Reference proteome</keyword>
<proteinExistence type="predicted"/>
<organism evidence="1 2">
    <name type="scientific">Cystoisospora suis</name>
    <dbReference type="NCBI Taxonomy" id="483139"/>
    <lineage>
        <taxon>Eukaryota</taxon>
        <taxon>Sar</taxon>
        <taxon>Alveolata</taxon>
        <taxon>Apicomplexa</taxon>
        <taxon>Conoidasida</taxon>
        <taxon>Coccidia</taxon>
        <taxon>Eucoccidiorida</taxon>
        <taxon>Eimeriorina</taxon>
        <taxon>Sarcocystidae</taxon>
        <taxon>Cystoisospora</taxon>
    </lineage>
</organism>